<evidence type="ECO:0000259" key="1">
    <source>
        <dbReference type="Pfam" id="PF02169"/>
    </source>
</evidence>
<dbReference type="Pfam" id="PF02169">
    <property type="entry name" value="LPP20"/>
    <property type="match status" value="1"/>
</dbReference>
<dbReference type="EMBL" id="CP035033">
    <property type="protein sequence ID" value="QAB14748.1"/>
    <property type="molecule type" value="Genomic_DNA"/>
</dbReference>
<sequence length="202" mass="21565">MKKTLCLGLLVAVGAMSGCSTQEKKDESAEKQNPLAVADCVFPNTNVAAPGWICDEPVDSLAISAVGIAEPSKAGISFMKDMAAADGRGRLAEQIKVQVQKMVKQYLGTTGVADTETVDAAASSTLKTITNQSLVGSKVYKTRTGPNGKLYALVGMDKATQDKIVETAVRTSMKNDQALWQQFKAQQSFDEMARDIANQQVQ</sequence>
<organism evidence="2 3">
    <name type="scientific">Hydrogenovibrio thermophilus</name>
    <dbReference type="NCBI Taxonomy" id="265883"/>
    <lineage>
        <taxon>Bacteria</taxon>
        <taxon>Pseudomonadati</taxon>
        <taxon>Pseudomonadota</taxon>
        <taxon>Gammaproteobacteria</taxon>
        <taxon>Thiotrichales</taxon>
        <taxon>Piscirickettsiaceae</taxon>
        <taxon>Hydrogenovibrio</taxon>
    </lineage>
</organism>
<dbReference type="PROSITE" id="PS51257">
    <property type="entry name" value="PROKAR_LIPOPROTEIN"/>
    <property type="match status" value="1"/>
</dbReference>
<proteinExistence type="predicted"/>
<dbReference type="KEGG" id="htr:EPV75_03195"/>
<reference evidence="2 3" key="1">
    <citation type="journal article" date="2018" name="Environ. Microbiol.">
        <title>Genomes of ubiquitous marine and hypersaline Hydrogenovibrio, Thiomicrorhabdus and Thiomicrospira spp. encode a diversity of mechanisms to sustain chemolithoautotrophy in heterogeneous environments.</title>
        <authorList>
            <person name="Scott K.M."/>
            <person name="Williams J."/>
            <person name="Porter C.M.B."/>
            <person name="Russel S."/>
            <person name="Harmer T.L."/>
            <person name="Paul J.H."/>
            <person name="Antonen K.M."/>
            <person name="Bridges M.K."/>
            <person name="Camper G.J."/>
            <person name="Campla C.K."/>
            <person name="Casella L.G."/>
            <person name="Chase E."/>
            <person name="Conrad J.W."/>
            <person name="Cruz M.C."/>
            <person name="Dunlap D.S."/>
            <person name="Duran L."/>
            <person name="Fahsbender E.M."/>
            <person name="Goldsmith D.B."/>
            <person name="Keeley R.F."/>
            <person name="Kondoff M.R."/>
            <person name="Kussy B.I."/>
            <person name="Lane M.K."/>
            <person name="Lawler S."/>
            <person name="Leigh B.A."/>
            <person name="Lewis C."/>
            <person name="Lostal L.M."/>
            <person name="Marking D."/>
            <person name="Mancera P.A."/>
            <person name="McClenthan E.C."/>
            <person name="McIntyre E.A."/>
            <person name="Mine J.A."/>
            <person name="Modi S."/>
            <person name="Moore B.D."/>
            <person name="Morgan W.A."/>
            <person name="Nelson K.M."/>
            <person name="Nguyen K.N."/>
            <person name="Ogburn N."/>
            <person name="Parrino D.G."/>
            <person name="Pedapudi A.D."/>
            <person name="Pelham R.P."/>
            <person name="Preece A.M."/>
            <person name="Rampersad E.A."/>
            <person name="Richardson J.C."/>
            <person name="Rodgers C.M."/>
            <person name="Schaffer B.L."/>
            <person name="Sheridan N.E."/>
            <person name="Solone M.R."/>
            <person name="Staley Z.R."/>
            <person name="Tabuchi M."/>
            <person name="Waide R.J."/>
            <person name="Wanjugi P.W."/>
            <person name="Young S."/>
            <person name="Clum A."/>
            <person name="Daum C."/>
            <person name="Huntemann M."/>
            <person name="Ivanova N."/>
            <person name="Kyrpides N."/>
            <person name="Mikhailova N."/>
            <person name="Palaniappan K."/>
            <person name="Pillay M."/>
            <person name="Reddy T.B.K."/>
            <person name="Shapiro N."/>
            <person name="Stamatis D."/>
            <person name="Varghese N."/>
            <person name="Woyke T."/>
            <person name="Boden R."/>
            <person name="Freyermuth S.K."/>
            <person name="Kerfeld C.A."/>
        </authorList>
    </citation>
    <scope>NUCLEOTIDE SEQUENCE [LARGE SCALE GENOMIC DNA]</scope>
    <source>
        <strain evidence="2 3">JR-2</strain>
    </source>
</reference>
<evidence type="ECO:0000313" key="3">
    <source>
        <dbReference type="Proteomes" id="UP000285478"/>
    </source>
</evidence>
<protein>
    <recommendedName>
        <fullName evidence="1">Lipoprotein LPP20-like domain-containing protein</fullName>
    </recommendedName>
</protein>
<dbReference type="Proteomes" id="UP000285478">
    <property type="component" value="Chromosome"/>
</dbReference>
<accession>A0A410H1G2</accession>
<keyword evidence="3" id="KW-1185">Reference proteome</keyword>
<dbReference type="RefSeq" id="WP_029939801.1">
    <property type="nucleotide sequence ID" value="NZ_CP035033.1"/>
</dbReference>
<evidence type="ECO:0000313" key="2">
    <source>
        <dbReference type="EMBL" id="QAB14748.1"/>
    </source>
</evidence>
<name>A0A410H1G2_9GAMM</name>
<dbReference type="InterPro" id="IPR024952">
    <property type="entry name" value="LPP20-like_dom"/>
</dbReference>
<dbReference type="AlphaFoldDB" id="A0A410H1G2"/>
<feature type="domain" description="Lipoprotein LPP20-like" evidence="1">
    <location>
        <begin position="50"/>
        <end position="157"/>
    </location>
</feature>
<gene>
    <name evidence="2" type="ORF">EPV75_03195</name>
</gene>